<dbReference type="Proteomes" id="UP001154282">
    <property type="component" value="Unassembled WGS sequence"/>
</dbReference>
<accession>A0AAV0QEB6</accession>
<dbReference type="SUPFAM" id="SSF56112">
    <property type="entry name" value="Protein kinase-like (PK-like)"/>
    <property type="match status" value="1"/>
</dbReference>
<dbReference type="EC" id="2.7.11.1" evidence="2"/>
<dbReference type="GO" id="GO:0005886">
    <property type="term" value="C:plasma membrane"/>
    <property type="evidence" value="ECO:0007669"/>
    <property type="project" value="TreeGrafter"/>
</dbReference>
<evidence type="ECO:0000256" key="1">
    <source>
        <dbReference type="ARBA" id="ARBA00004167"/>
    </source>
</evidence>
<keyword evidence="3" id="KW-0723">Serine/threonine-protein kinase</keyword>
<name>A0AAV0QEB6_9ROSI</name>
<reference evidence="16" key="1">
    <citation type="submission" date="2022-08" db="EMBL/GenBank/DDBJ databases">
        <authorList>
            <person name="Gutierrez-Valencia J."/>
        </authorList>
    </citation>
    <scope>NUCLEOTIDE SEQUENCE</scope>
</reference>
<dbReference type="EMBL" id="CAMGYJ010000009">
    <property type="protein sequence ID" value="CAI0542577.1"/>
    <property type="molecule type" value="Genomic_DNA"/>
</dbReference>
<evidence type="ECO:0000256" key="4">
    <source>
        <dbReference type="ARBA" id="ARBA00022679"/>
    </source>
</evidence>
<dbReference type="PROSITE" id="PS00108">
    <property type="entry name" value="PROTEIN_KINASE_ST"/>
    <property type="match status" value="1"/>
</dbReference>
<dbReference type="SMART" id="SM00220">
    <property type="entry name" value="S_TKc"/>
    <property type="match status" value="1"/>
</dbReference>
<dbReference type="Pfam" id="PF13947">
    <property type="entry name" value="GUB_WAK_bind"/>
    <property type="match status" value="1"/>
</dbReference>
<dbReference type="FunFam" id="3.30.200.20:FF:000466">
    <property type="entry name" value="Putative LRR receptor-like serine/threonine-protein kinase"/>
    <property type="match status" value="1"/>
</dbReference>
<sequence>MLYHSIFAGAIIIISATAQDYANCSRQFDCGGFRIGYPFSGLYRPAYCGLPGFNLDCKLGVIPTIVIADRLHQILRLNERLRTLTVLRVAYTEFLCPTADPRNTTLDPRLFSFAPDTQFVALYYDCPPPATSIRLPMSLGRLNCSGGKTGDYFLLSEDLVGGFEDSVRNWLGSCGNRITVPAFPTQVGSLLPTVERLTAVISRGFGLQWTGEFDGDCLNCRNSGGECGFSFGEMGRRSLSFACYCSNQAYGAECLDLSTASPPAKQVDEVHEGKNRVLLKMLLPIAIFVTLFVVAIALFRCIWSRALRNQDRKSFSLHLKPPEFIIKRQRAKCSPFGGGGNVESPPSLQAFTFSEIKAATNDFSDDNLLGSGGFGPVYKVFPGGEKMAVKRLSKSSTQGLLEFTNEVSLTARLQHVNLVRVVGFCTESDEKMLVYEFMPNRSLDIYLFGKISSLLLDPVKRLSLDWSTRVRIIEGVAQGLLYLQEYSNFTIIHRDIKANNVLLDNGMNPKISDFGMAKLFSKDLYEAHTNKIVGTYGFVPPEYVKNGIYSIKYDVYSFGVLLLQIISSKRNQHYYGPNEDMHLLDHAYDSWRRGEGVEFCDSSLDDSSSHYKLITCLQVALLCVQEDPDDRPTMLEVSFILRNGDLGKTAPKTPAFSTRRETICTMNSRSQQKIWSYNDADISQVEPR</sequence>
<evidence type="ECO:0000313" key="16">
    <source>
        <dbReference type="EMBL" id="CAI0542577.1"/>
    </source>
</evidence>
<evidence type="ECO:0000256" key="7">
    <source>
        <dbReference type="ARBA" id="ARBA00022777"/>
    </source>
</evidence>
<dbReference type="PROSITE" id="PS50011">
    <property type="entry name" value="PROTEIN_KINASE_DOM"/>
    <property type="match status" value="1"/>
</dbReference>
<comment type="caution">
    <text evidence="16">The sequence shown here is derived from an EMBL/GenBank/DDBJ whole genome shotgun (WGS) entry which is preliminary data.</text>
</comment>
<keyword evidence="13" id="KW-0812">Transmembrane</keyword>
<dbReference type="InterPro" id="IPR025287">
    <property type="entry name" value="WAK_GUB"/>
</dbReference>
<evidence type="ECO:0000256" key="12">
    <source>
        <dbReference type="ARBA" id="ARBA00048679"/>
    </source>
</evidence>
<comment type="catalytic activity">
    <reaction evidence="12">
        <text>L-seryl-[protein] + ATP = O-phospho-L-seryl-[protein] + ADP + H(+)</text>
        <dbReference type="Rhea" id="RHEA:17989"/>
        <dbReference type="Rhea" id="RHEA-COMP:9863"/>
        <dbReference type="Rhea" id="RHEA-COMP:11604"/>
        <dbReference type="ChEBI" id="CHEBI:15378"/>
        <dbReference type="ChEBI" id="CHEBI:29999"/>
        <dbReference type="ChEBI" id="CHEBI:30616"/>
        <dbReference type="ChEBI" id="CHEBI:83421"/>
        <dbReference type="ChEBI" id="CHEBI:456216"/>
        <dbReference type="EC" id="2.7.11.1"/>
    </reaction>
</comment>
<keyword evidence="17" id="KW-1185">Reference proteome</keyword>
<feature type="signal peptide" evidence="14">
    <location>
        <begin position="1"/>
        <end position="18"/>
    </location>
</feature>
<evidence type="ECO:0000256" key="11">
    <source>
        <dbReference type="ARBA" id="ARBA00047899"/>
    </source>
</evidence>
<dbReference type="Gene3D" id="3.30.200.20">
    <property type="entry name" value="Phosphorylase Kinase, domain 1"/>
    <property type="match status" value="1"/>
</dbReference>
<comment type="catalytic activity">
    <reaction evidence="11">
        <text>L-threonyl-[protein] + ATP = O-phospho-L-threonyl-[protein] + ADP + H(+)</text>
        <dbReference type="Rhea" id="RHEA:46608"/>
        <dbReference type="Rhea" id="RHEA-COMP:11060"/>
        <dbReference type="Rhea" id="RHEA-COMP:11605"/>
        <dbReference type="ChEBI" id="CHEBI:15378"/>
        <dbReference type="ChEBI" id="CHEBI:30013"/>
        <dbReference type="ChEBI" id="CHEBI:30616"/>
        <dbReference type="ChEBI" id="CHEBI:61977"/>
        <dbReference type="ChEBI" id="CHEBI:456216"/>
        <dbReference type="EC" id="2.7.11.1"/>
    </reaction>
</comment>
<evidence type="ECO:0000256" key="9">
    <source>
        <dbReference type="ARBA" id="ARBA00023157"/>
    </source>
</evidence>
<proteinExistence type="predicted"/>
<gene>
    <name evidence="16" type="ORF">LITE_LOCUS42539</name>
</gene>
<evidence type="ECO:0000256" key="6">
    <source>
        <dbReference type="ARBA" id="ARBA00022741"/>
    </source>
</evidence>
<keyword evidence="5 14" id="KW-0732">Signal</keyword>
<dbReference type="GO" id="GO:0004674">
    <property type="term" value="F:protein serine/threonine kinase activity"/>
    <property type="evidence" value="ECO:0007669"/>
    <property type="project" value="UniProtKB-KW"/>
</dbReference>
<dbReference type="InterPro" id="IPR000719">
    <property type="entry name" value="Prot_kinase_dom"/>
</dbReference>
<evidence type="ECO:0000313" key="17">
    <source>
        <dbReference type="Proteomes" id="UP001154282"/>
    </source>
</evidence>
<feature type="domain" description="Protein kinase" evidence="15">
    <location>
        <begin position="363"/>
        <end position="656"/>
    </location>
</feature>
<dbReference type="InterPro" id="IPR032872">
    <property type="entry name" value="WAK_assoc_C"/>
</dbReference>
<evidence type="ECO:0000259" key="15">
    <source>
        <dbReference type="PROSITE" id="PS50011"/>
    </source>
</evidence>
<evidence type="ECO:0000256" key="3">
    <source>
        <dbReference type="ARBA" id="ARBA00022527"/>
    </source>
</evidence>
<feature type="chain" id="PRO_5043987302" description="non-specific serine/threonine protein kinase" evidence="14">
    <location>
        <begin position="19"/>
        <end position="688"/>
    </location>
</feature>
<keyword evidence="10" id="KW-0325">Glycoprotein</keyword>
<dbReference type="PANTHER" id="PTHR27002:SF559">
    <property type="entry name" value="CYSTEINE-RICH RLK (RECEPTOR-LIKE KINASE) PROTEIN"/>
    <property type="match status" value="1"/>
</dbReference>
<dbReference type="InterPro" id="IPR008271">
    <property type="entry name" value="Ser/Thr_kinase_AS"/>
</dbReference>
<evidence type="ECO:0000256" key="2">
    <source>
        <dbReference type="ARBA" id="ARBA00012513"/>
    </source>
</evidence>
<dbReference type="GO" id="GO:0005524">
    <property type="term" value="F:ATP binding"/>
    <property type="evidence" value="ECO:0007669"/>
    <property type="project" value="UniProtKB-KW"/>
</dbReference>
<dbReference type="PANTHER" id="PTHR27002">
    <property type="entry name" value="RECEPTOR-LIKE SERINE/THREONINE-PROTEIN KINASE SD1-8"/>
    <property type="match status" value="1"/>
</dbReference>
<comment type="subcellular location">
    <subcellularLocation>
        <location evidence="1">Membrane</location>
        <topology evidence="1">Single-pass membrane protein</topology>
    </subcellularLocation>
</comment>
<evidence type="ECO:0000256" key="10">
    <source>
        <dbReference type="ARBA" id="ARBA00023180"/>
    </source>
</evidence>
<keyword evidence="6" id="KW-0547">Nucleotide-binding</keyword>
<dbReference type="InterPro" id="IPR011009">
    <property type="entry name" value="Kinase-like_dom_sf"/>
</dbReference>
<dbReference type="FunFam" id="1.10.510.10:FF:000060">
    <property type="entry name" value="G-type lectin S-receptor-like serine/threonine-protein kinase"/>
    <property type="match status" value="1"/>
</dbReference>
<evidence type="ECO:0000256" key="14">
    <source>
        <dbReference type="SAM" id="SignalP"/>
    </source>
</evidence>
<feature type="transmembrane region" description="Helical" evidence="13">
    <location>
        <begin position="281"/>
        <end position="303"/>
    </location>
</feature>
<keyword evidence="13" id="KW-0472">Membrane</keyword>
<keyword evidence="7" id="KW-0418">Kinase</keyword>
<protein>
    <recommendedName>
        <fullName evidence="2">non-specific serine/threonine protein kinase</fullName>
        <ecNumber evidence="2">2.7.11.1</ecNumber>
    </recommendedName>
</protein>
<keyword evidence="8" id="KW-0067">ATP-binding</keyword>
<evidence type="ECO:0000256" key="8">
    <source>
        <dbReference type="ARBA" id="ARBA00022840"/>
    </source>
</evidence>
<keyword evidence="4" id="KW-0808">Transferase</keyword>
<dbReference type="GO" id="GO:0030247">
    <property type="term" value="F:polysaccharide binding"/>
    <property type="evidence" value="ECO:0007669"/>
    <property type="project" value="InterPro"/>
</dbReference>
<dbReference type="Pfam" id="PF14380">
    <property type="entry name" value="WAK_assoc"/>
    <property type="match status" value="1"/>
</dbReference>
<dbReference type="InterPro" id="IPR001245">
    <property type="entry name" value="Ser-Thr/Tyr_kinase_cat_dom"/>
</dbReference>
<keyword evidence="9" id="KW-1015">Disulfide bond</keyword>
<dbReference type="AlphaFoldDB" id="A0AAV0QEB6"/>
<organism evidence="16 17">
    <name type="scientific">Linum tenue</name>
    <dbReference type="NCBI Taxonomy" id="586396"/>
    <lineage>
        <taxon>Eukaryota</taxon>
        <taxon>Viridiplantae</taxon>
        <taxon>Streptophyta</taxon>
        <taxon>Embryophyta</taxon>
        <taxon>Tracheophyta</taxon>
        <taxon>Spermatophyta</taxon>
        <taxon>Magnoliopsida</taxon>
        <taxon>eudicotyledons</taxon>
        <taxon>Gunneridae</taxon>
        <taxon>Pentapetalae</taxon>
        <taxon>rosids</taxon>
        <taxon>fabids</taxon>
        <taxon>Malpighiales</taxon>
        <taxon>Linaceae</taxon>
        <taxon>Linum</taxon>
    </lineage>
</organism>
<evidence type="ECO:0000256" key="5">
    <source>
        <dbReference type="ARBA" id="ARBA00022729"/>
    </source>
</evidence>
<dbReference type="Pfam" id="PF07714">
    <property type="entry name" value="PK_Tyr_Ser-Thr"/>
    <property type="match status" value="1"/>
</dbReference>
<keyword evidence="13" id="KW-1133">Transmembrane helix</keyword>
<evidence type="ECO:0000256" key="13">
    <source>
        <dbReference type="SAM" id="Phobius"/>
    </source>
</evidence>
<dbReference type="Gene3D" id="1.10.510.10">
    <property type="entry name" value="Transferase(Phosphotransferase) domain 1"/>
    <property type="match status" value="1"/>
</dbReference>